<reference evidence="2" key="1">
    <citation type="submission" date="2018-11" db="EMBL/GenBank/DDBJ databases">
        <title>Proposal to divide the Flavobacteriaceae and reorganize its genera based on Amino Acid Identity values calculated from whole genome sequences.</title>
        <authorList>
            <person name="Nicholson A.C."/>
            <person name="Gulvik C.A."/>
            <person name="Whitney A.M."/>
            <person name="Humrighouse B.W."/>
            <person name="Bell M."/>
            <person name="Holmes B."/>
            <person name="Steigerwalt A.B."/>
            <person name="Villarma A."/>
            <person name="Sheth M."/>
            <person name="Batra D."/>
            <person name="Pryor J."/>
            <person name="Bernardet J.-F."/>
            <person name="Hugo C."/>
            <person name="Kampfer P."/>
            <person name="Newman J.D."/>
            <person name="McQuiston J.R."/>
        </authorList>
    </citation>
    <scope>NUCLEOTIDE SEQUENCE [LARGE SCALE GENOMIC DNA]</scope>
    <source>
        <strain evidence="2">H4753</strain>
    </source>
</reference>
<name>A0A3G8WVP0_9FLAO</name>
<dbReference type="Gene3D" id="3.40.50.2000">
    <property type="entry name" value="Glycogen Phosphorylase B"/>
    <property type="match status" value="1"/>
</dbReference>
<proteinExistence type="predicted"/>
<accession>A0A3G8WVP0</accession>
<evidence type="ECO:0000313" key="2">
    <source>
        <dbReference type="Proteomes" id="UP000282297"/>
    </source>
</evidence>
<dbReference type="SUPFAM" id="SSF53756">
    <property type="entry name" value="UDP-Glycosyltransferase/glycogen phosphorylase"/>
    <property type="match status" value="1"/>
</dbReference>
<dbReference type="RefSeq" id="WP_124784055.1">
    <property type="nucleotide sequence ID" value="NZ_CP034171.1"/>
</dbReference>
<dbReference type="AlphaFoldDB" id="A0A3G8WVP0"/>
<protein>
    <recommendedName>
        <fullName evidence="3">Glycosyltransferase family 1 protein</fullName>
    </recommendedName>
</protein>
<sequence>MKTKHILIFEHDVLKYPPILSVINYLFSQNKEVILIGYSSSESFVDDFCKRGGVFYNVIENRVSDNLFIKTINYLQFKRRVHKIISKYQVAESKVWLFGEPCIWLLHDLVLKFESNLYLFEIPSFKVRFRYKVLSPTLNYGKTLRVASKVVCCEYNRAHITKSFFKLNDLPVVIPNKPLIQDSEIVENISKELVTKIKGKKVILYQGIFNYPERRLDEFCEAMSYLPDDYVLCLMGSDNKYKENLKVKFQSDKIIFMPYISAPHHLAITKLAHIGILVYNGEGVILKTH</sequence>
<organism evidence="1 2">
    <name type="scientific">Chryseobacterium taklimakanense</name>
    <dbReference type="NCBI Taxonomy" id="536441"/>
    <lineage>
        <taxon>Bacteria</taxon>
        <taxon>Pseudomonadati</taxon>
        <taxon>Bacteroidota</taxon>
        <taxon>Flavobacteriia</taxon>
        <taxon>Flavobacteriales</taxon>
        <taxon>Weeksellaceae</taxon>
        <taxon>Chryseobacterium group</taxon>
        <taxon>Chryseobacterium</taxon>
    </lineage>
</organism>
<dbReference type="EMBL" id="CP034171">
    <property type="protein sequence ID" value="AZI19816.1"/>
    <property type="molecule type" value="Genomic_DNA"/>
</dbReference>
<dbReference type="Proteomes" id="UP000282297">
    <property type="component" value="Chromosome"/>
</dbReference>
<gene>
    <name evidence="1" type="ORF">EIH08_02935</name>
</gene>
<evidence type="ECO:0008006" key="3">
    <source>
        <dbReference type="Google" id="ProtNLM"/>
    </source>
</evidence>
<evidence type="ECO:0000313" key="1">
    <source>
        <dbReference type="EMBL" id="AZI19816.1"/>
    </source>
</evidence>